<proteinExistence type="predicted"/>
<protein>
    <recommendedName>
        <fullName evidence="3">LTD domain-containing protein</fullName>
    </recommendedName>
</protein>
<feature type="domain" description="LTD" evidence="3">
    <location>
        <begin position="32"/>
        <end position="145"/>
    </location>
</feature>
<dbReference type="InterPro" id="IPR001322">
    <property type="entry name" value="Lamin_tail_dom"/>
</dbReference>
<dbReference type="PROSITE" id="PS51257">
    <property type="entry name" value="PROKAR_LIPOPROTEIN"/>
    <property type="match status" value="1"/>
</dbReference>
<keyword evidence="5" id="KW-1185">Reference proteome</keyword>
<comment type="caution">
    <text evidence="4">The sequence shown here is derived from an EMBL/GenBank/DDBJ whole genome shotgun (WGS) entry which is preliminary data.</text>
</comment>
<name>A0ABP9W8E7_9DEIO</name>
<dbReference type="Proteomes" id="UP001401887">
    <property type="component" value="Unassembled WGS sequence"/>
</dbReference>
<sequence>MTSRRRLPALLTLALTLAACGAVPQAGPEAARPVLAPLAAAGEPVINELYYDAPSTDTGTFIELRGPAGKSLSGYTLAAYDTAGTQYRTITLSGTIPASGYFVVAQDTGVANRNLVDAGADLNNGSGGLRLLKSGTLIDAVAYGTPSVGRGEGTPAPTTGAGSALARVPDGQDTGANSTDFRVQTATAGAANGGGTGGTPTGKTVLFDLTKHEDAGNADWRIDGAYSDYASALRGLGYTVQTLTGSAITSTALSGARVLVIAEPQNPFSDSERAAIQSFVQNGGGLFMISDHRDSDRDSDGWDSPEAFDGWDGSTPASVGSNLQRSLDSDTLFGLRHSFNSSFSDPVYTATPTSPTHPIVVGGAGSGDDVASAGVYVGTSIDVLGGTGVLGTGGRTYLGVNTVGAGRVAAWGDTSTFSDGTFSDGTTNQYQNWGNLSNANLGKNVVRWLAGDL</sequence>
<dbReference type="RefSeq" id="WP_345465304.1">
    <property type="nucleotide sequence ID" value="NZ_BAABRP010000008.1"/>
</dbReference>
<feature type="signal peptide" evidence="2">
    <location>
        <begin position="1"/>
        <end position="21"/>
    </location>
</feature>
<dbReference type="Gene3D" id="3.40.50.880">
    <property type="match status" value="1"/>
</dbReference>
<dbReference type="Pfam" id="PF00932">
    <property type="entry name" value="LTD"/>
    <property type="match status" value="1"/>
</dbReference>
<evidence type="ECO:0000256" key="1">
    <source>
        <dbReference type="SAM" id="MobiDB-lite"/>
    </source>
</evidence>
<evidence type="ECO:0000313" key="5">
    <source>
        <dbReference type="Proteomes" id="UP001401887"/>
    </source>
</evidence>
<evidence type="ECO:0000256" key="2">
    <source>
        <dbReference type="SAM" id="SignalP"/>
    </source>
</evidence>
<dbReference type="InterPro" id="IPR029062">
    <property type="entry name" value="Class_I_gatase-like"/>
</dbReference>
<dbReference type="EMBL" id="BAABRP010000008">
    <property type="protein sequence ID" value="GAA5513589.1"/>
    <property type="molecule type" value="Genomic_DNA"/>
</dbReference>
<feature type="region of interest" description="Disordered" evidence="1">
    <location>
        <begin position="293"/>
        <end position="315"/>
    </location>
</feature>
<accession>A0ABP9W8E7</accession>
<organism evidence="4 5">
    <name type="scientific">Deinococcus carri</name>
    <dbReference type="NCBI Taxonomy" id="1211323"/>
    <lineage>
        <taxon>Bacteria</taxon>
        <taxon>Thermotogati</taxon>
        <taxon>Deinococcota</taxon>
        <taxon>Deinococci</taxon>
        <taxon>Deinococcales</taxon>
        <taxon>Deinococcaceae</taxon>
        <taxon>Deinococcus</taxon>
    </lineage>
</organism>
<gene>
    <name evidence="4" type="ORF">Dcar01_02330</name>
</gene>
<evidence type="ECO:0000313" key="4">
    <source>
        <dbReference type="EMBL" id="GAA5513589.1"/>
    </source>
</evidence>
<dbReference type="SUPFAM" id="SSF52317">
    <property type="entry name" value="Class I glutamine amidotransferase-like"/>
    <property type="match status" value="1"/>
</dbReference>
<keyword evidence="2" id="KW-0732">Signal</keyword>
<dbReference type="PROSITE" id="PS51841">
    <property type="entry name" value="LTD"/>
    <property type="match status" value="1"/>
</dbReference>
<feature type="chain" id="PRO_5045865125" description="LTD domain-containing protein" evidence="2">
    <location>
        <begin position="22"/>
        <end position="453"/>
    </location>
</feature>
<evidence type="ECO:0000259" key="3">
    <source>
        <dbReference type="PROSITE" id="PS51841"/>
    </source>
</evidence>
<reference evidence="4 5" key="1">
    <citation type="submission" date="2024-02" db="EMBL/GenBank/DDBJ databases">
        <title>Deinococcus carri NBRC 110142.</title>
        <authorList>
            <person name="Ichikawa N."/>
            <person name="Katano-Makiyama Y."/>
            <person name="Hidaka K."/>
        </authorList>
    </citation>
    <scope>NUCLEOTIDE SEQUENCE [LARGE SCALE GENOMIC DNA]</scope>
    <source>
        <strain evidence="4 5">NBRC 110142</strain>
    </source>
</reference>